<dbReference type="InterPro" id="IPR046335">
    <property type="entry name" value="LacI/GalR-like_sensor"/>
</dbReference>
<proteinExistence type="predicted"/>
<keyword evidence="2" id="KW-0805">Transcription regulation</keyword>
<dbReference type="GO" id="GO:0003700">
    <property type="term" value="F:DNA-binding transcription factor activity"/>
    <property type="evidence" value="ECO:0007669"/>
    <property type="project" value="TreeGrafter"/>
</dbReference>
<dbReference type="CDD" id="cd01392">
    <property type="entry name" value="HTH_LacI"/>
    <property type="match status" value="1"/>
</dbReference>
<evidence type="ECO:0000313" key="6">
    <source>
        <dbReference type="EMBL" id="PTQ55840.1"/>
    </source>
</evidence>
<dbReference type="PANTHER" id="PTHR30146:SF148">
    <property type="entry name" value="HTH-TYPE TRANSCRIPTIONAL REPRESSOR PURR-RELATED"/>
    <property type="match status" value="1"/>
</dbReference>
<evidence type="ECO:0000256" key="3">
    <source>
        <dbReference type="ARBA" id="ARBA00023125"/>
    </source>
</evidence>
<keyword evidence="4" id="KW-0804">Transcription</keyword>
<dbReference type="Gene3D" id="3.40.50.2300">
    <property type="match status" value="2"/>
</dbReference>
<evidence type="ECO:0000256" key="4">
    <source>
        <dbReference type="ARBA" id="ARBA00023163"/>
    </source>
</evidence>
<evidence type="ECO:0000256" key="2">
    <source>
        <dbReference type="ARBA" id="ARBA00023015"/>
    </source>
</evidence>
<dbReference type="SUPFAM" id="SSF47413">
    <property type="entry name" value="lambda repressor-like DNA-binding domains"/>
    <property type="match status" value="1"/>
</dbReference>
<dbReference type="Pfam" id="PF13377">
    <property type="entry name" value="Peripla_BP_3"/>
    <property type="match status" value="1"/>
</dbReference>
<gene>
    <name evidence="6" type="ORF">BSOLF_1420</name>
</gene>
<dbReference type="InterPro" id="IPR028082">
    <property type="entry name" value="Peripla_BP_I"/>
</dbReference>
<comment type="caution">
    <text evidence="6">The sequence shown here is derived from an EMBL/GenBank/DDBJ whole genome shotgun (WGS) entry which is preliminary data.</text>
</comment>
<evidence type="ECO:0000256" key="1">
    <source>
        <dbReference type="ARBA" id="ARBA00022491"/>
    </source>
</evidence>
<dbReference type="AlphaFoldDB" id="A0A2R6XZL9"/>
<feature type="domain" description="HTH lacI-type" evidence="5">
    <location>
        <begin position="5"/>
        <end position="59"/>
    </location>
</feature>
<dbReference type="GO" id="GO:0000976">
    <property type="term" value="F:transcription cis-regulatory region binding"/>
    <property type="evidence" value="ECO:0007669"/>
    <property type="project" value="TreeGrafter"/>
</dbReference>
<keyword evidence="3 6" id="KW-0238">DNA-binding</keyword>
<dbReference type="EMBL" id="PEBX01000067">
    <property type="protein sequence ID" value="PTQ55840.1"/>
    <property type="molecule type" value="Genomic_DNA"/>
</dbReference>
<dbReference type="CDD" id="cd19974">
    <property type="entry name" value="PBP1_LacI-like"/>
    <property type="match status" value="1"/>
</dbReference>
<dbReference type="PANTHER" id="PTHR30146">
    <property type="entry name" value="LACI-RELATED TRANSCRIPTIONAL REPRESSOR"/>
    <property type="match status" value="1"/>
</dbReference>
<organism evidence="6 7">
    <name type="scientific">Candidatus Carbonibacillus altaicus</name>
    <dbReference type="NCBI Taxonomy" id="2163959"/>
    <lineage>
        <taxon>Bacteria</taxon>
        <taxon>Bacillati</taxon>
        <taxon>Bacillota</taxon>
        <taxon>Bacilli</taxon>
        <taxon>Bacillales</taxon>
        <taxon>Candidatus Carbonibacillus</taxon>
    </lineage>
</organism>
<dbReference type="Gene3D" id="1.10.260.40">
    <property type="entry name" value="lambda repressor-like DNA-binding domains"/>
    <property type="match status" value="1"/>
</dbReference>
<dbReference type="InterPro" id="IPR000843">
    <property type="entry name" value="HTH_LacI"/>
</dbReference>
<keyword evidence="1" id="KW-0678">Repressor</keyword>
<dbReference type="SMART" id="SM00354">
    <property type="entry name" value="HTH_LACI"/>
    <property type="match status" value="1"/>
</dbReference>
<evidence type="ECO:0000313" key="7">
    <source>
        <dbReference type="Proteomes" id="UP000244338"/>
    </source>
</evidence>
<sequence length="348" mass="39338">MKKRITMQDIADRLNLSKNTVSQALSGKPGVSDETRRLIEKIANEMGYSYQKYKRASMSTSKGSIGLIASDFAFSFKDFFGEIYLSVEEEARKQGLNLLIQSINKEAREHLILPAFIEEKAVDGILILSHITDAYIRHVIAQGIPVVTVDHHDPSIDADAVLTNNRFGAYAAVEHLIQMGHREIAFIGEINLSPSYQERLEGYRLALHKYGIEEKPDLFHTNVKEEEECVEEALSLLPSHPTAWFCANDRLGFLVVSSLQKRGIAVPDQVSVVSFDNGQLSRLSTPKITSVDIDLRLFGRKSVEQLLWRIQHPDEPHMEILLPTKLIQRESVALKRLMDTIEEKSMIK</sequence>
<dbReference type="SUPFAM" id="SSF53822">
    <property type="entry name" value="Periplasmic binding protein-like I"/>
    <property type="match status" value="1"/>
</dbReference>
<dbReference type="InterPro" id="IPR010982">
    <property type="entry name" value="Lambda_DNA-bd_dom_sf"/>
</dbReference>
<dbReference type="Pfam" id="PF00356">
    <property type="entry name" value="LacI"/>
    <property type="match status" value="1"/>
</dbReference>
<protein>
    <submittedName>
        <fullName evidence="6">DNA-binding transcriptional regulator</fullName>
    </submittedName>
</protein>
<dbReference type="Proteomes" id="UP000244338">
    <property type="component" value="Unassembled WGS sequence"/>
</dbReference>
<dbReference type="PROSITE" id="PS50932">
    <property type="entry name" value="HTH_LACI_2"/>
    <property type="match status" value="1"/>
</dbReference>
<evidence type="ECO:0000259" key="5">
    <source>
        <dbReference type="PROSITE" id="PS50932"/>
    </source>
</evidence>
<accession>A0A2R6XZL9</accession>
<name>A0A2R6XZL9_9BACL</name>
<reference evidence="7" key="1">
    <citation type="journal article" date="2018" name="Sci. Rep.">
        <title>Lignite coal burning seam in the remote Altai Mountains harbors a hydrogen-driven thermophilic microbial community.</title>
        <authorList>
            <person name="Kadnikov V.V."/>
            <person name="Mardanov A.V."/>
            <person name="Ivasenko D.A."/>
            <person name="Antsiferov D.V."/>
            <person name="Beletsky A.V."/>
            <person name="Karnachuk O.V."/>
            <person name="Ravin N.V."/>
        </authorList>
    </citation>
    <scope>NUCLEOTIDE SEQUENCE [LARGE SCALE GENOMIC DNA]</scope>
</reference>